<name>A0A481VZH0_9CAUD</name>
<keyword evidence="2" id="KW-1185">Reference proteome</keyword>
<dbReference type="Proteomes" id="UP000292314">
    <property type="component" value="Genome"/>
</dbReference>
<protein>
    <recommendedName>
        <fullName evidence="3">Helix-turn-helix DNA binding domain protein</fullName>
    </recommendedName>
</protein>
<sequence length="73" mass="7965">MHLPGTPGPTLIDIYSALTLEERDALVPHLIGDTSADWLASILRIHGHDVSATTIRTYRRSLRQEGGSSERAA</sequence>
<dbReference type="KEGG" id="vg:64471417"/>
<reference evidence="1 2" key="1">
    <citation type="submission" date="2019-02" db="EMBL/GenBank/DDBJ databases">
        <authorList>
            <person name="Paul L."/>
            <person name="Brownson E.L."/>
            <person name="Lucero K."/>
            <person name="Page S.T."/>
            <person name="Garlena R.A."/>
            <person name="Russell D.A."/>
            <person name="Pope W.H."/>
            <person name="Jacobs-Sera D."/>
            <person name="Hatfull G.F."/>
        </authorList>
    </citation>
    <scope>NUCLEOTIDE SEQUENCE [LARGE SCALE GENOMIC DNA]</scope>
</reference>
<gene>
    <name evidence="1" type="primary">44</name>
    <name evidence="1" type="ORF">SEA_CAELUM_44</name>
</gene>
<dbReference type="EMBL" id="MK524524">
    <property type="protein sequence ID" value="QBI99404.1"/>
    <property type="molecule type" value="Genomic_DNA"/>
</dbReference>
<evidence type="ECO:0000313" key="1">
    <source>
        <dbReference type="EMBL" id="QBI99404.1"/>
    </source>
</evidence>
<evidence type="ECO:0008006" key="3">
    <source>
        <dbReference type="Google" id="ProtNLM"/>
    </source>
</evidence>
<dbReference type="GeneID" id="64471417"/>
<evidence type="ECO:0000313" key="2">
    <source>
        <dbReference type="Proteomes" id="UP000292314"/>
    </source>
</evidence>
<dbReference type="RefSeq" id="YP_010055493.1">
    <property type="nucleotide sequence ID" value="NC_054666.1"/>
</dbReference>
<organism evidence="1 2">
    <name type="scientific">Streptomyces phage Caelum</name>
    <dbReference type="NCBI Taxonomy" id="2530160"/>
    <lineage>
        <taxon>Viruses</taxon>
        <taxon>Duplodnaviria</taxon>
        <taxon>Heunggongvirae</taxon>
        <taxon>Uroviricota</taxon>
        <taxon>Caudoviricetes</taxon>
        <taxon>Arquatrovirinae</taxon>
        <taxon>Caelumvirus</taxon>
        <taxon>Caelumvirus caelum</taxon>
    </lineage>
</organism>
<proteinExistence type="predicted"/>
<accession>A0A481VZH0</accession>